<proteinExistence type="inferred from homology"/>
<dbReference type="EMBL" id="CM007903">
    <property type="protein sequence ID" value="OTF98532.1"/>
    <property type="molecule type" value="Genomic_DNA"/>
</dbReference>
<protein>
    <submittedName>
        <fullName evidence="4">Putative pentatricopeptide repeat protein</fullName>
    </submittedName>
</protein>
<sequence length="163" mass="18586">MLDRDITPTKETITAIIESLCSYGPPHAAMMIYKKAKEAKCTISLNAYKILFMRLSRFGKFGMLLKIWDEMEQSGYVSDVEVYEHIINGLCNNGQFENVVVIMEDCLKKGYCINGYLTCGLSYLLNGLIVVISGHELEADMRVDLLFEPIKHPMWHEALMHNT</sequence>
<keyword evidence="5" id="KW-1185">Reference proteome</keyword>
<evidence type="ECO:0000256" key="3">
    <source>
        <dbReference type="PROSITE-ProRule" id="PRU00708"/>
    </source>
</evidence>
<name>A0A251SJ28_HELAN</name>
<dbReference type="AlphaFoldDB" id="A0A251SJ28"/>
<dbReference type="Gene3D" id="1.25.40.10">
    <property type="entry name" value="Tetratricopeptide repeat domain"/>
    <property type="match status" value="1"/>
</dbReference>
<evidence type="ECO:0000313" key="5">
    <source>
        <dbReference type="Proteomes" id="UP000215914"/>
    </source>
</evidence>
<dbReference type="InterPro" id="IPR002885">
    <property type="entry name" value="PPR_rpt"/>
</dbReference>
<dbReference type="PANTHER" id="PTHR47938">
    <property type="entry name" value="RESPIRATORY COMPLEX I CHAPERONE (CIA84), PUTATIVE (AFU_ORTHOLOGUE AFUA_2G06020)-RELATED"/>
    <property type="match status" value="1"/>
</dbReference>
<dbReference type="PROSITE" id="PS51375">
    <property type="entry name" value="PPR"/>
    <property type="match status" value="1"/>
</dbReference>
<reference evidence="5" key="1">
    <citation type="journal article" date="2017" name="Nature">
        <title>The sunflower genome provides insights into oil metabolism, flowering and Asterid evolution.</title>
        <authorList>
            <person name="Badouin H."/>
            <person name="Gouzy J."/>
            <person name="Grassa C.J."/>
            <person name="Murat F."/>
            <person name="Staton S.E."/>
            <person name="Cottret L."/>
            <person name="Lelandais-Briere C."/>
            <person name="Owens G.L."/>
            <person name="Carrere S."/>
            <person name="Mayjonade B."/>
            <person name="Legrand L."/>
            <person name="Gill N."/>
            <person name="Kane N.C."/>
            <person name="Bowers J.E."/>
            <person name="Hubner S."/>
            <person name="Bellec A."/>
            <person name="Berard A."/>
            <person name="Berges H."/>
            <person name="Blanchet N."/>
            <person name="Boniface M.C."/>
            <person name="Brunel D."/>
            <person name="Catrice O."/>
            <person name="Chaidir N."/>
            <person name="Claudel C."/>
            <person name="Donnadieu C."/>
            <person name="Faraut T."/>
            <person name="Fievet G."/>
            <person name="Helmstetter N."/>
            <person name="King M."/>
            <person name="Knapp S.J."/>
            <person name="Lai Z."/>
            <person name="Le Paslier M.C."/>
            <person name="Lippi Y."/>
            <person name="Lorenzon L."/>
            <person name="Mandel J.R."/>
            <person name="Marage G."/>
            <person name="Marchand G."/>
            <person name="Marquand E."/>
            <person name="Bret-Mestries E."/>
            <person name="Morien E."/>
            <person name="Nambeesan S."/>
            <person name="Nguyen T."/>
            <person name="Pegot-Espagnet P."/>
            <person name="Pouilly N."/>
            <person name="Raftis F."/>
            <person name="Sallet E."/>
            <person name="Schiex T."/>
            <person name="Thomas J."/>
            <person name="Vandecasteele C."/>
            <person name="Vares D."/>
            <person name="Vear F."/>
            <person name="Vautrin S."/>
            <person name="Crespi M."/>
            <person name="Mangin B."/>
            <person name="Burke J.M."/>
            <person name="Salse J."/>
            <person name="Munos S."/>
            <person name="Vincourt P."/>
            <person name="Rieseberg L.H."/>
            <person name="Langlade N.B."/>
        </authorList>
    </citation>
    <scope>NUCLEOTIDE SEQUENCE [LARGE SCALE GENOMIC DNA]</scope>
    <source>
        <strain evidence="5">cv. SF193</strain>
    </source>
</reference>
<dbReference type="InterPro" id="IPR011990">
    <property type="entry name" value="TPR-like_helical_dom_sf"/>
</dbReference>
<evidence type="ECO:0000256" key="1">
    <source>
        <dbReference type="ARBA" id="ARBA00007626"/>
    </source>
</evidence>
<dbReference type="PANTHER" id="PTHR47938:SF1">
    <property type="entry name" value="OS02G0304800 PROTEIN"/>
    <property type="match status" value="1"/>
</dbReference>
<accession>A0A251SJ28</accession>
<dbReference type="Proteomes" id="UP000215914">
    <property type="component" value="Chromosome 14"/>
</dbReference>
<comment type="similarity">
    <text evidence="1">Belongs to the PPR family. P subfamily.</text>
</comment>
<dbReference type="InParanoid" id="A0A251SJ28"/>
<gene>
    <name evidence="4" type="ORF">HannXRQ_Chr14g0446721</name>
</gene>
<keyword evidence="2" id="KW-0677">Repeat</keyword>
<feature type="repeat" description="PPR" evidence="3">
    <location>
        <begin position="79"/>
        <end position="113"/>
    </location>
</feature>
<organism evidence="4 5">
    <name type="scientific">Helianthus annuus</name>
    <name type="common">Common sunflower</name>
    <dbReference type="NCBI Taxonomy" id="4232"/>
    <lineage>
        <taxon>Eukaryota</taxon>
        <taxon>Viridiplantae</taxon>
        <taxon>Streptophyta</taxon>
        <taxon>Embryophyta</taxon>
        <taxon>Tracheophyta</taxon>
        <taxon>Spermatophyta</taxon>
        <taxon>Magnoliopsida</taxon>
        <taxon>eudicotyledons</taxon>
        <taxon>Gunneridae</taxon>
        <taxon>Pentapetalae</taxon>
        <taxon>asterids</taxon>
        <taxon>campanulids</taxon>
        <taxon>Asterales</taxon>
        <taxon>Asteraceae</taxon>
        <taxon>Asteroideae</taxon>
        <taxon>Heliantheae alliance</taxon>
        <taxon>Heliantheae</taxon>
        <taxon>Helianthus</taxon>
    </lineage>
</organism>
<evidence type="ECO:0000313" key="4">
    <source>
        <dbReference type="EMBL" id="OTF98532.1"/>
    </source>
</evidence>
<evidence type="ECO:0000256" key="2">
    <source>
        <dbReference type="ARBA" id="ARBA00022737"/>
    </source>
</evidence>
<dbReference type="Pfam" id="PF01535">
    <property type="entry name" value="PPR"/>
    <property type="match status" value="3"/>
</dbReference>